<evidence type="ECO:0000256" key="3">
    <source>
        <dbReference type="ARBA" id="ARBA00023136"/>
    </source>
</evidence>
<dbReference type="Pfam" id="PF02197">
    <property type="entry name" value="RIIa"/>
    <property type="match status" value="1"/>
</dbReference>
<dbReference type="PANTHER" id="PTHR10699">
    <property type="entry name" value="NEUROMODULIN"/>
    <property type="match status" value="1"/>
</dbReference>
<dbReference type="AlphaFoldDB" id="A0A8J0U6E8"/>
<reference evidence="10" key="1">
    <citation type="submission" date="2025-08" db="UniProtKB">
        <authorList>
            <consortium name="RefSeq"/>
        </authorList>
    </citation>
    <scope>IDENTIFICATION</scope>
    <source>
        <strain evidence="10">J_2021</strain>
        <tissue evidence="10">Erythrocytes</tissue>
    </source>
</reference>
<dbReference type="InterPro" id="IPR003117">
    <property type="entry name" value="cAMP_dep_PK_reg_su_I/II_a/b"/>
</dbReference>
<dbReference type="GO" id="GO:0016020">
    <property type="term" value="C:membrane"/>
    <property type="evidence" value="ECO:0007669"/>
    <property type="project" value="UniProtKB-SubCell"/>
</dbReference>
<evidence type="ECO:0000256" key="1">
    <source>
        <dbReference type="ARBA" id="ARBA00004170"/>
    </source>
</evidence>
<evidence type="ECO:0000256" key="2">
    <source>
        <dbReference type="ARBA" id="ARBA00014863"/>
    </source>
</evidence>
<name>A0A8J0U6E8_XENLA</name>
<dbReference type="InterPro" id="IPR047579">
    <property type="entry name" value="DD_CABYR_SP17"/>
</dbReference>
<dbReference type="PANTHER" id="PTHR10699:SF16">
    <property type="entry name" value="SPERM SURFACE PROTEIN SP17"/>
    <property type="match status" value="1"/>
</dbReference>
<dbReference type="SUPFAM" id="SSF47391">
    <property type="entry name" value="Dimerization-anchoring domain of cAMP-dependent PK regulatory subunit"/>
    <property type="match status" value="1"/>
</dbReference>
<dbReference type="Proteomes" id="UP000186698">
    <property type="component" value="Chromosome 7S"/>
</dbReference>
<comment type="subcellular location">
    <subcellularLocation>
        <location evidence="1">Membrane</location>
        <topology evidence="1">Peripheral membrane protein</topology>
    </subcellularLocation>
</comment>
<evidence type="ECO:0000256" key="6">
    <source>
        <dbReference type="ARBA" id="ARBA00044028"/>
    </source>
</evidence>
<comment type="subunit">
    <text evidence="6">Homodimer. May interact with ROPN1.</text>
</comment>
<dbReference type="Pfam" id="PF00612">
    <property type="entry name" value="IQ"/>
    <property type="match status" value="1"/>
</dbReference>
<dbReference type="PIRSF" id="PIRSF016533">
    <property type="entry name" value="Sp17"/>
    <property type="match status" value="1"/>
</dbReference>
<keyword evidence="3" id="KW-0472">Membrane</keyword>
<dbReference type="SMART" id="SM00015">
    <property type="entry name" value="IQ"/>
    <property type="match status" value="1"/>
</dbReference>
<comment type="function">
    <text evidence="4">Sperm surface zona pellucida binding protein. Helps to bind spermatozoa to the zona pellucida with high affinity. Might function in binding zona pellucida and carbohydrates.</text>
</comment>
<evidence type="ECO:0000256" key="7">
    <source>
        <dbReference type="SAM" id="MobiDB-lite"/>
    </source>
</evidence>
<organism evidence="9 10">
    <name type="scientific">Xenopus laevis</name>
    <name type="common">African clawed frog</name>
    <dbReference type="NCBI Taxonomy" id="8355"/>
    <lineage>
        <taxon>Eukaryota</taxon>
        <taxon>Metazoa</taxon>
        <taxon>Chordata</taxon>
        <taxon>Craniata</taxon>
        <taxon>Vertebrata</taxon>
        <taxon>Euteleostomi</taxon>
        <taxon>Amphibia</taxon>
        <taxon>Batrachia</taxon>
        <taxon>Anura</taxon>
        <taxon>Pipoidea</taxon>
        <taxon>Pipidae</taxon>
        <taxon>Xenopodinae</taxon>
        <taxon>Xenopus</taxon>
        <taxon>Xenopus</taxon>
    </lineage>
</organism>
<proteinExistence type="predicted"/>
<dbReference type="PROSITE" id="PS50096">
    <property type="entry name" value="IQ"/>
    <property type="match status" value="1"/>
</dbReference>
<feature type="compositionally biased region" description="Basic and acidic residues" evidence="7">
    <location>
        <begin position="116"/>
        <end position="129"/>
    </location>
</feature>
<keyword evidence="9" id="KW-1185">Reference proteome</keyword>
<dbReference type="KEGG" id="xla:108704936"/>
<dbReference type="AGR" id="Xenbase:XB-GENE-17341827"/>
<dbReference type="InterPro" id="IPR012105">
    <property type="entry name" value="Sp17"/>
</dbReference>
<evidence type="ECO:0000259" key="8">
    <source>
        <dbReference type="SMART" id="SM00394"/>
    </source>
</evidence>
<feature type="compositionally biased region" description="Low complexity" evidence="7">
    <location>
        <begin position="130"/>
        <end position="140"/>
    </location>
</feature>
<feature type="domain" description="RIIa" evidence="8">
    <location>
        <begin position="14"/>
        <end position="51"/>
    </location>
</feature>
<evidence type="ECO:0000313" key="10">
    <source>
        <dbReference type="RefSeq" id="XP_018097159.1"/>
    </source>
</evidence>
<dbReference type="GO" id="GO:0007339">
    <property type="term" value="P:binding of sperm to zona pellucida"/>
    <property type="evidence" value="ECO:0007669"/>
    <property type="project" value="InterPro"/>
</dbReference>
<evidence type="ECO:0000256" key="5">
    <source>
        <dbReference type="ARBA" id="ARBA00031837"/>
    </source>
</evidence>
<accession>A0A8J0U6E8</accession>
<dbReference type="InterPro" id="IPR000048">
    <property type="entry name" value="IQ_motif_EF-hand-BS"/>
</dbReference>
<dbReference type="GO" id="GO:0005516">
    <property type="term" value="F:calmodulin binding"/>
    <property type="evidence" value="ECO:0007669"/>
    <property type="project" value="TreeGrafter"/>
</dbReference>
<evidence type="ECO:0000313" key="9">
    <source>
        <dbReference type="Proteomes" id="UP000186698"/>
    </source>
</evidence>
<dbReference type="Gene3D" id="1.20.890.10">
    <property type="entry name" value="cAMP-dependent protein kinase regulatory subunit, dimerization-anchoring domain"/>
    <property type="match status" value="1"/>
</dbReference>
<gene>
    <name evidence="10 11" type="primary">spa17.S</name>
</gene>
<dbReference type="Xenbase" id="XB-GENE-17341827">
    <property type="gene designation" value="spa17.S"/>
</dbReference>
<evidence type="ECO:0000313" key="11">
    <source>
        <dbReference type="Xenbase" id="XB-GENE-17341827"/>
    </source>
</evidence>
<dbReference type="CDD" id="cd12100">
    <property type="entry name" value="DD_CABYR_SP17"/>
    <property type="match status" value="1"/>
</dbReference>
<dbReference type="CTD" id="108704936"/>
<evidence type="ECO:0000256" key="4">
    <source>
        <dbReference type="ARBA" id="ARBA00025518"/>
    </source>
</evidence>
<protein>
    <recommendedName>
        <fullName evidence="2">Sperm surface protein Sp17</fullName>
    </recommendedName>
    <alternativeName>
        <fullName evidence="5">Sperm autoantigenic protein 17</fullName>
    </alternativeName>
</protein>
<dbReference type="GeneID" id="108704936"/>
<dbReference type="OrthoDB" id="252964at2759"/>
<dbReference type="SMART" id="SM00394">
    <property type="entry name" value="RIIa"/>
    <property type="match status" value="1"/>
</dbReference>
<dbReference type="RefSeq" id="XP_018097159.1">
    <property type="nucleotide sequence ID" value="XM_018241670.1"/>
</dbReference>
<sequence length="140" mass="15739">MSIPFSNTNYRIPQGFANLLEGLTKEVLRHQPKDIPLFGAKYFTQLLQQRQETDFDPAQWGAALEVRFYNNDFQNESFRKPQDEAIDIPLDDPDANAAAAKIQAGFRGHMTRKKMKSGEKDLKSKDSKDGSSTGGENEGD</sequence>
<dbReference type="CDD" id="cd23767">
    <property type="entry name" value="IQCD"/>
    <property type="match status" value="1"/>
</dbReference>
<feature type="region of interest" description="Disordered" evidence="7">
    <location>
        <begin position="103"/>
        <end position="140"/>
    </location>
</feature>